<accession>A0A0E9SN39</accession>
<organism evidence="1">
    <name type="scientific">Anguilla anguilla</name>
    <name type="common">European freshwater eel</name>
    <name type="synonym">Muraena anguilla</name>
    <dbReference type="NCBI Taxonomy" id="7936"/>
    <lineage>
        <taxon>Eukaryota</taxon>
        <taxon>Metazoa</taxon>
        <taxon>Chordata</taxon>
        <taxon>Craniata</taxon>
        <taxon>Vertebrata</taxon>
        <taxon>Euteleostomi</taxon>
        <taxon>Actinopterygii</taxon>
        <taxon>Neopterygii</taxon>
        <taxon>Teleostei</taxon>
        <taxon>Anguilliformes</taxon>
        <taxon>Anguillidae</taxon>
        <taxon>Anguilla</taxon>
    </lineage>
</organism>
<reference evidence="1" key="1">
    <citation type="submission" date="2014-11" db="EMBL/GenBank/DDBJ databases">
        <authorList>
            <person name="Amaro Gonzalez C."/>
        </authorList>
    </citation>
    <scope>NUCLEOTIDE SEQUENCE</scope>
</reference>
<name>A0A0E9SN39_ANGAN</name>
<sequence length="28" mass="3269">MPTCAYCVHAPRLPTRVNVTYAELYVNW</sequence>
<proteinExistence type="predicted"/>
<reference evidence="1" key="2">
    <citation type="journal article" date="2015" name="Fish Shellfish Immunol.">
        <title>Early steps in the European eel (Anguilla anguilla)-Vibrio vulnificus interaction in the gills: Role of the RtxA13 toxin.</title>
        <authorList>
            <person name="Callol A."/>
            <person name="Pajuelo D."/>
            <person name="Ebbesson L."/>
            <person name="Teles M."/>
            <person name="MacKenzie S."/>
            <person name="Amaro C."/>
        </authorList>
    </citation>
    <scope>NUCLEOTIDE SEQUENCE</scope>
</reference>
<protein>
    <submittedName>
        <fullName evidence="1">Uncharacterized protein</fullName>
    </submittedName>
</protein>
<evidence type="ECO:0000313" key="1">
    <source>
        <dbReference type="EMBL" id="JAH42095.1"/>
    </source>
</evidence>
<dbReference type="AlphaFoldDB" id="A0A0E9SN39"/>
<dbReference type="EMBL" id="GBXM01066482">
    <property type="protein sequence ID" value="JAH42095.1"/>
    <property type="molecule type" value="Transcribed_RNA"/>
</dbReference>